<organism evidence="1 2">
    <name type="scientific">Aplosporella prunicola CBS 121167</name>
    <dbReference type="NCBI Taxonomy" id="1176127"/>
    <lineage>
        <taxon>Eukaryota</taxon>
        <taxon>Fungi</taxon>
        <taxon>Dikarya</taxon>
        <taxon>Ascomycota</taxon>
        <taxon>Pezizomycotina</taxon>
        <taxon>Dothideomycetes</taxon>
        <taxon>Dothideomycetes incertae sedis</taxon>
        <taxon>Botryosphaeriales</taxon>
        <taxon>Aplosporellaceae</taxon>
        <taxon>Aplosporella</taxon>
    </lineage>
</organism>
<evidence type="ECO:0000313" key="1">
    <source>
        <dbReference type="EMBL" id="KAF2136692.1"/>
    </source>
</evidence>
<dbReference type="Proteomes" id="UP000799438">
    <property type="component" value="Unassembled WGS sequence"/>
</dbReference>
<gene>
    <name evidence="1" type="ORF">K452DRAFT_302555</name>
</gene>
<keyword evidence="2" id="KW-1185">Reference proteome</keyword>
<protein>
    <submittedName>
        <fullName evidence="1">Uncharacterized protein</fullName>
    </submittedName>
</protein>
<dbReference type="GeneID" id="54300103"/>
<dbReference type="RefSeq" id="XP_033392410.1">
    <property type="nucleotide sequence ID" value="XM_033542606.1"/>
</dbReference>
<evidence type="ECO:0000313" key="2">
    <source>
        <dbReference type="Proteomes" id="UP000799438"/>
    </source>
</evidence>
<accession>A0A6A6AXK6</accession>
<dbReference type="EMBL" id="ML995514">
    <property type="protein sequence ID" value="KAF2136692.1"/>
    <property type="molecule type" value="Genomic_DNA"/>
</dbReference>
<name>A0A6A6AXK6_9PEZI</name>
<sequence>MEQNQIDDAGYDAIQSEDEELALGHAIEGMSAPFKNVETPSVNCVVDIVQTRIFPPGLVDVVHVIDLNITIDNQPHFIVAMIIDYGGMRHTLSRTPRPVGTPVLDVIQEMYDCFLMITKSYMGGLDGPWEPITVDLETVWGYGNGPETRLTELDRWIREKANPLYHEAVGKAPFVRTTYPDSDPRIAVLNSIYVKVSRHPALRAYFPYLQVCIVDDPTNAGWRCFAVVFSTVRYVALTSVMGMDHIPRYGSTLEALRALDCELLCQDWVVAQEWRGGWDGAVGRRSAPLPDTDDS</sequence>
<dbReference type="AlphaFoldDB" id="A0A6A6AXK6"/>
<proteinExistence type="predicted"/>
<reference evidence="1" key="1">
    <citation type="journal article" date="2020" name="Stud. Mycol.">
        <title>101 Dothideomycetes genomes: a test case for predicting lifestyles and emergence of pathogens.</title>
        <authorList>
            <person name="Haridas S."/>
            <person name="Albert R."/>
            <person name="Binder M."/>
            <person name="Bloem J."/>
            <person name="Labutti K."/>
            <person name="Salamov A."/>
            <person name="Andreopoulos B."/>
            <person name="Baker S."/>
            <person name="Barry K."/>
            <person name="Bills G."/>
            <person name="Bluhm B."/>
            <person name="Cannon C."/>
            <person name="Castanera R."/>
            <person name="Culley D."/>
            <person name="Daum C."/>
            <person name="Ezra D."/>
            <person name="Gonzalez J."/>
            <person name="Henrissat B."/>
            <person name="Kuo A."/>
            <person name="Liang C."/>
            <person name="Lipzen A."/>
            <person name="Lutzoni F."/>
            <person name="Magnuson J."/>
            <person name="Mondo S."/>
            <person name="Nolan M."/>
            <person name="Ohm R."/>
            <person name="Pangilinan J."/>
            <person name="Park H.-J."/>
            <person name="Ramirez L."/>
            <person name="Alfaro M."/>
            <person name="Sun H."/>
            <person name="Tritt A."/>
            <person name="Yoshinaga Y."/>
            <person name="Zwiers L.-H."/>
            <person name="Turgeon B."/>
            <person name="Goodwin S."/>
            <person name="Spatafora J."/>
            <person name="Crous P."/>
            <person name="Grigoriev I."/>
        </authorList>
    </citation>
    <scope>NUCLEOTIDE SEQUENCE</scope>
    <source>
        <strain evidence="1">CBS 121167</strain>
    </source>
</reference>